<dbReference type="InterPro" id="IPR029044">
    <property type="entry name" value="Nucleotide-diphossugar_trans"/>
</dbReference>
<organism evidence="2">
    <name type="scientific">marine sediment metagenome</name>
    <dbReference type="NCBI Taxonomy" id="412755"/>
    <lineage>
        <taxon>unclassified sequences</taxon>
        <taxon>metagenomes</taxon>
        <taxon>ecological metagenomes</taxon>
    </lineage>
</organism>
<dbReference type="InterPro" id="IPR050834">
    <property type="entry name" value="Glycosyltransf_2"/>
</dbReference>
<evidence type="ECO:0000259" key="1">
    <source>
        <dbReference type="Pfam" id="PF00535"/>
    </source>
</evidence>
<dbReference type="PANTHER" id="PTHR43685:SF2">
    <property type="entry name" value="GLYCOSYLTRANSFERASE 2-LIKE DOMAIN-CONTAINING PROTEIN"/>
    <property type="match status" value="1"/>
</dbReference>
<accession>X1IQ28</accession>
<feature type="domain" description="Glycosyltransferase 2-like" evidence="1">
    <location>
        <begin position="6"/>
        <end position="177"/>
    </location>
</feature>
<reference evidence="2" key="1">
    <citation type="journal article" date="2014" name="Front. Microbiol.">
        <title>High frequency of phylogenetically diverse reductive dehalogenase-homologous genes in deep subseafloor sedimentary metagenomes.</title>
        <authorList>
            <person name="Kawai M."/>
            <person name="Futagami T."/>
            <person name="Toyoda A."/>
            <person name="Takaki Y."/>
            <person name="Nishi S."/>
            <person name="Hori S."/>
            <person name="Arai W."/>
            <person name="Tsubouchi T."/>
            <person name="Morono Y."/>
            <person name="Uchiyama I."/>
            <person name="Ito T."/>
            <person name="Fujiyama A."/>
            <person name="Inagaki F."/>
            <person name="Takami H."/>
        </authorList>
    </citation>
    <scope>NUCLEOTIDE SEQUENCE</scope>
    <source>
        <strain evidence="2">Expedition CK06-06</strain>
    </source>
</reference>
<protein>
    <recommendedName>
        <fullName evidence="1">Glycosyltransferase 2-like domain-containing protein</fullName>
    </recommendedName>
</protein>
<evidence type="ECO:0000313" key="2">
    <source>
        <dbReference type="EMBL" id="GAH71360.1"/>
    </source>
</evidence>
<dbReference type="AlphaFoldDB" id="X1IQ28"/>
<feature type="non-terminal residue" evidence="2">
    <location>
        <position position="178"/>
    </location>
</feature>
<dbReference type="SUPFAM" id="SSF53448">
    <property type="entry name" value="Nucleotide-diphospho-sugar transferases"/>
    <property type="match status" value="1"/>
</dbReference>
<comment type="caution">
    <text evidence="2">The sequence shown here is derived from an EMBL/GenBank/DDBJ whole genome shotgun (WGS) entry which is preliminary data.</text>
</comment>
<dbReference type="PANTHER" id="PTHR43685">
    <property type="entry name" value="GLYCOSYLTRANSFERASE"/>
    <property type="match status" value="1"/>
</dbReference>
<dbReference type="InterPro" id="IPR001173">
    <property type="entry name" value="Glyco_trans_2-like"/>
</dbReference>
<gene>
    <name evidence="2" type="ORF">S03H2_43559</name>
</gene>
<dbReference type="EMBL" id="BARU01027182">
    <property type="protein sequence ID" value="GAH71360.1"/>
    <property type="molecule type" value="Genomic_DNA"/>
</dbReference>
<sequence>MRPKWSVVLTAYNNLFYSSQAIDKILKNSPMEKTELILVNDGSDDGTHEFFDVLASRHPFIKVVHHLKSQGYIKSANDGLKIAKGDYLVCCNNDVLVTDSWLQKLTHCIKQVLPMGEFGLVGPATNFCAGRQQVPNAKYDFDKIAAFSKAFSEQNNGNWMDTGFLSGFCIMFKREVYQ</sequence>
<dbReference type="Gene3D" id="3.90.550.10">
    <property type="entry name" value="Spore Coat Polysaccharide Biosynthesis Protein SpsA, Chain A"/>
    <property type="match status" value="1"/>
</dbReference>
<name>X1IQ28_9ZZZZ</name>
<proteinExistence type="predicted"/>
<dbReference type="Pfam" id="PF00535">
    <property type="entry name" value="Glycos_transf_2"/>
    <property type="match status" value="1"/>
</dbReference>